<reference evidence="1" key="1">
    <citation type="journal article" date="2020" name="bioRxiv">
        <title>Genomic and phenotypic heterogeneity of clinical isolates of the human pathogens Aspergillus fumigatus, Aspergillus lentulus and Aspergillus fumigatiaffinis.</title>
        <authorList>
            <person name="dos Santos R.A.C."/>
            <person name="Steenwyk J.L."/>
            <person name="Rivero-Menendez O."/>
            <person name="Mead M.E."/>
            <person name="Silva L.P."/>
            <person name="Bastos R.W."/>
            <person name="Alastruey-Izquierdo A."/>
            <person name="Goldman G.H."/>
            <person name="Rokas A."/>
        </authorList>
    </citation>
    <scope>NUCLEOTIDE SEQUENCE</scope>
    <source>
        <strain evidence="1">CNM-CM6805</strain>
    </source>
</reference>
<evidence type="ECO:0000313" key="1">
    <source>
        <dbReference type="EMBL" id="KAF4234153.1"/>
    </source>
</evidence>
<accession>A0A8H4LZT7</accession>
<sequence length="270" mass="30467">MSKWYHIRSVYTYNDEKCISIRHEELELKPLNDTNDGGGPSQWFELVPGTGRYKGCFAIRQSRNFIHSPLGEGSLKVAYQPYYHTALPEEYFSFVFEDTEVYKIDFNLANATTTGNTKRRAFEQKVSNGGSTDATMKLDLKQSKAVTGSFNRSHGFSIELKSKLKVKSVPWIGPEGEFELNGKTEHNWTFGETNTWTESIGFEVSTVVPPKHICIGKGIFKKDEMSVPVKIYSRSKSTGVDAITEAVYTGVAVWGYTYTIDHQPLEARNS</sequence>
<comment type="caution">
    <text evidence="1">The sequence shown here is derived from an EMBL/GenBank/DDBJ whole genome shotgun (WGS) entry which is preliminary data.</text>
</comment>
<dbReference type="Gene3D" id="2.80.10.50">
    <property type="match status" value="1"/>
</dbReference>
<reference evidence="1" key="2">
    <citation type="submission" date="2020-04" db="EMBL/GenBank/DDBJ databases">
        <authorList>
            <person name="Santos R.A.C."/>
            <person name="Steenwyk J.L."/>
            <person name="Rivero-Menendez O."/>
            <person name="Mead M.E."/>
            <person name="Silva L.P."/>
            <person name="Bastos R.W."/>
            <person name="Alastruey-Izquierdo A."/>
            <person name="Goldman G.H."/>
            <person name="Rokas A."/>
        </authorList>
    </citation>
    <scope>NUCLEOTIDE SEQUENCE</scope>
    <source>
        <strain evidence="1">CNM-CM6805</strain>
    </source>
</reference>
<name>A0A8H4LZT7_9EURO</name>
<dbReference type="AlphaFoldDB" id="A0A8H4LZT7"/>
<proteinExistence type="predicted"/>
<dbReference type="SUPFAM" id="SSF56973">
    <property type="entry name" value="Aerolisin/ETX pore-forming domain"/>
    <property type="match status" value="1"/>
</dbReference>
<dbReference type="PANTHER" id="PTHR39244:SF5">
    <property type="entry name" value="NATTERIN-3-LIKE"/>
    <property type="match status" value="1"/>
</dbReference>
<keyword evidence="2" id="KW-1185">Reference proteome</keyword>
<dbReference type="OrthoDB" id="4423284at2759"/>
<dbReference type="Gene3D" id="2.170.15.10">
    <property type="entry name" value="Proaerolysin, chain A, domain 3"/>
    <property type="match status" value="1"/>
</dbReference>
<dbReference type="EMBL" id="JAAAPX010000071">
    <property type="protein sequence ID" value="KAF4234153.1"/>
    <property type="molecule type" value="Genomic_DNA"/>
</dbReference>
<dbReference type="InterPro" id="IPR053237">
    <property type="entry name" value="Natterin_C"/>
</dbReference>
<organism evidence="1 2">
    <name type="scientific">Aspergillus fumigatiaffinis</name>
    <dbReference type="NCBI Taxonomy" id="340414"/>
    <lineage>
        <taxon>Eukaryota</taxon>
        <taxon>Fungi</taxon>
        <taxon>Dikarya</taxon>
        <taxon>Ascomycota</taxon>
        <taxon>Pezizomycotina</taxon>
        <taxon>Eurotiomycetes</taxon>
        <taxon>Eurotiomycetidae</taxon>
        <taxon>Eurotiales</taxon>
        <taxon>Aspergillaceae</taxon>
        <taxon>Aspergillus</taxon>
        <taxon>Aspergillus subgen. Fumigati</taxon>
    </lineage>
</organism>
<dbReference type="PANTHER" id="PTHR39244">
    <property type="entry name" value="NATTERIN-4"/>
    <property type="match status" value="1"/>
</dbReference>
<evidence type="ECO:0000313" key="2">
    <source>
        <dbReference type="Proteomes" id="UP000653565"/>
    </source>
</evidence>
<gene>
    <name evidence="1" type="ORF">CNMCM6805_008859</name>
</gene>
<protein>
    <submittedName>
        <fullName evidence="1">Uncharacterized protein</fullName>
    </submittedName>
</protein>
<dbReference type="Proteomes" id="UP000653565">
    <property type="component" value="Unassembled WGS sequence"/>
</dbReference>